<dbReference type="KEGG" id="rhl:LPU83_pLPU83d_0271"/>
<accession>W6RKI1</accession>
<keyword evidence="2" id="KW-1185">Reference proteome</keyword>
<organism evidence="1 2">
    <name type="scientific">Rhizobium favelukesii</name>
    <dbReference type="NCBI Taxonomy" id="348824"/>
    <lineage>
        <taxon>Bacteria</taxon>
        <taxon>Pseudomonadati</taxon>
        <taxon>Pseudomonadota</taxon>
        <taxon>Alphaproteobacteria</taxon>
        <taxon>Hyphomicrobiales</taxon>
        <taxon>Rhizobiaceae</taxon>
        <taxon>Rhizobium/Agrobacterium group</taxon>
        <taxon>Rhizobium</taxon>
    </lineage>
</organism>
<dbReference type="EMBL" id="HG916855">
    <property type="protein sequence ID" value="CDM61642.1"/>
    <property type="molecule type" value="Genomic_DNA"/>
</dbReference>
<dbReference type="HOGENOM" id="CLU_3084077_0_0_5"/>
<gene>
    <name evidence="1" type="ORF">LPU83_pLPU83d_0271</name>
</gene>
<keyword evidence="1" id="KW-0614">Plasmid</keyword>
<protein>
    <submittedName>
        <fullName evidence="1">Uncharacterized protein</fullName>
    </submittedName>
</protein>
<dbReference type="PATRIC" id="fig|348824.6.peg.5874"/>
<name>W6RKI1_9HYPH</name>
<evidence type="ECO:0000313" key="2">
    <source>
        <dbReference type="Proteomes" id="UP000019443"/>
    </source>
</evidence>
<geneLocation type="plasmid" evidence="1 2">
    <name>pLPU83d</name>
</geneLocation>
<proteinExistence type="predicted"/>
<evidence type="ECO:0000313" key="1">
    <source>
        <dbReference type="EMBL" id="CDM61642.1"/>
    </source>
</evidence>
<dbReference type="AlphaFoldDB" id="W6RKI1"/>
<sequence>MAYGMSFSLAPGTLPRRFGCVRRWCKMFERPFAVHDAKAATLPDRRHPDEAS</sequence>
<dbReference type="Proteomes" id="UP000019443">
    <property type="component" value="Plasmid pLPU83d"/>
</dbReference>
<reference evidence="1" key="1">
    <citation type="submission" date="2013-11" db="EMBL/GenBank/DDBJ databases">
        <title>Draft genome sequence of the broad-host-range Rhizobium sp. LPU83 strain, a member of the low-genetic diversity Oregon-like Rhizobium sp. group.</title>
        <authorList>
            <person name="Wibberg D."/>
            <person name="Puehler A."/>
            <person name="Schlueter A."/>
        </authorList>
    </citation>
    <scope>NUCLEOTIDE SEQUENCE [LARGE SCALE GENOMIC DNA]</scope>
    <source>
        <strain evidence="1">LPU83</strain>
        <plasmid evidence="1">pLPU83d</plasmid>
    </source>
</reference>